<feature type="compositionally biased region" description="Basic and acidic residues" evidence="1">
    <location>
        <begin position="56"/>
        <end position="73"/>
    </location>
</feature>
<feature type="signal peptide" evidence="2">
    <location>
        <begin position="1"/>
        <end position="17"/>
    </location>
</feature>
<dbReference type="Proteomes" id="UP001321473">
    <property type="component" value="Unassembled WGS sequence"/>
</dbReference>
<organism evidence="3 4">
    <name type="scientific">Amblyomma americanum</name>
    <name type="common">Lone star tick</name>
    <dbReference type="NCBI Taxonomy" id="6943"/>
    <lineage>
        <taxon>Eukaryota</taxon>
        <taxon>Metazoa</taxon>
        <taxon>Ecdysozoa</taxon>
        <taxon>Arthropoda</taxon>
        <taxon>Chelicerata</taxon>
        <taxon>Arachnida</taxon>
        <taxon>Acari</taxon>
        <taxon>Parasitiformes</taxon>
        <taxon>Ixodida</taxon>
        <taxon>Ixodoidea</taxon>
        <taxon>Ixodidae</taxon>
        <taxon>Amblyomminae</taxon>
        <taxon>Amblyomma</taxon>
    </lineage>
</organism>
<dbReference type="AlphaFoldDB" id="A0AAQ4FAN2"/>
<evidence type="ECO:0008006" key="5">
    <source>
        <dbReference type="Google" id="ProtNLM"/>
    </source>
</evidence>
<feature type="compositionally biased region" description="Acidic residues" evidence="1">
    <location>
        <begin position="22"/>
        <end position="33"/>
    </location>
</feature>
<protein>
    <recommendedName>
        <fullName evidence="5">Secreted protein</fullName>
    </recommendedName>
</protein>
<gene>
    <name evidence="3" type="ORF">V5799_009811</name>
</gene>
<name>A0AAQ4FAN2_AMBAM</name>
<accession>A0AAQ4FAN2</accession>
<proteinExistence type="predicted"/>
<evidence type="ECO:0000256" key="2">
    <source>
        <dbReference type="SAM" id="SignalP"/>
    </source>
</evidence>
<feature type="region of interest" description="Disordered" evidence="1">
    <location>
        <begin position="20"/>
        <end position="73"/>
    </location>
</feature>
<keyword evidence="4" id="KW-1185">Reference proteome</keyword>
<evidence type="ECO:0000313" key="3">
    <source>
        <dbReference type="EMBL" id="KAK8783833.1"/>
    </source>
</evidence>
<dbReference type="EMBL" id="JARKHS020005139">
    <property type="protein sequence ID" value="KAK8783833.1"/>
    <property type="molecule type" value="Genomic_DNA"/>
</dbReference>
<feature type="chain" id="PRO_5042985715" description="Secreted protein" evidence="2">
    <location>
        <begin position="18"/>
        <end position="73"/>
    </location>
</feature>
<comment type="caution">
    <text evidence="3">The sequence shown here is derived from an EMBL/GenBank/DDBJ whole genome shotgun (WGS) entry which is preliminary data.</text>
</comment>
<keyword evidence="2" id="KW-0732">Signal</keyword>
<sequence length="73" mass="7957">MLKILVVVFLLAIVVSGHNDDIDADYDNDEDTTTTEGSGSPTRPTALPRLPPRGGSGRDFEQIPMERKDLSKS</sequence>
<evidence type="ECO:0000256" key="1">
    <source>
        <dbReference type="SAM" id="MobiDB-lite"/>
    </source>
</evidence>
<reference evidence="3 4" key="1">
    <citation type="journal article" date="2023" name="Arcadia Sci">
        <title>De novo assembly of a long-read Amblyomma americanum tick genome.</title>
        <authorList>
            <person name="Chou S."/>
            <person name="Poskanzer K.E."/>
            <person name="Rollins M."/>
            <person name="Thuy-Boun P.S."/>
        </authorList>
    </citation>
    <scope>NUCLEOTIDE SEQUENCE [LARGE SCALE GENOMIC DNA]</scope>
    <source>
        <strain evidence="3">F_SG_1</strain>
        <tissue evidence="3">Salivary glands</tissue>
    </source>
</reference>
<evidence type="ECO:0000313" key="4">
    <source>
        <dbReference type="Proteomes" id="UP001321473"/>
    </source>
</evidence>